<accession>A0AAD2UZJ6</accession>
<dbReference type="EMBL" id="ABNAVX010000008">
    <property type="protein sequence ID" value="ELI8102257.1"/>
    <property type="molecule type" value="Genomic_DNA"/>
</dbReference>
<dbReference type="PROSITE" id="PS51898">
    <property type="entry name" value="TYR_RECOMBINASE"/>
    <property type="match status" value="1"/>
</dbReference>
<dbReference type="Gene3D" id="3.30.160.390">
    <property type="entry name" value="Integrase, DNA-binding domain"/>
    <property type="match status" value="1"/>
</dbReference>
<dbReference type="InterPro" id="IPR025166">
    <property type="entry name" value="Integrase_DNA_bind_dom"/>
</dbReference>
<dbReference type="InterPro" id="IPR038488">
    <property type="entry name" value="Integrase_DNA-bd_sf"/>
</dbReference>
<evidence type="ECO:0000256" key="1">
    <source>
        <dbReference type="ARBA" id="ARBA00008857"/>
    </source>
</evidence>
<sequence length="469" mass="53398">MKYFKFTKAKIDQLPAPNLGRTEYKDTEVSGLMLRVTAKGVKSYCINRYKEKKFIRVTIGRHPDISVDTARAKALEYLADVAITGKNPNEKKRAKKLSTVTLQDALKHYVESRGERLKPATAKQYRSVLINYSGDWMDKPLMDISRDKVEERHRSATKGTVWFGIDKKLLRAGVGTGSKAQADLWARALRAVWSFAHEHYRSSEDSPLFNESPTKVLSAKRQWNRVGRKSDRIRTHELARWFGAVEKVRNEAIQQRDDIIAVICDALDVAIFTGLRRSEIFGLEWSRVNFEGLYFWIDTSKNGDPLELPMTDSLLTIFRRRLADKKDGCNYVFPSVTGKIISDPRRAINKIVSATIPPENVENLKAIEFKCHDARRTFGTVAELAGVGTYILKRLMNHRTIYSSDVTQGYIHFSAEELRIPATKIENEILKYAGINKNATLDDKMLLLLNGLTDVEKADIINSLIDKLK</sequence>
<dbReference type="InterPro" id="IPR013762">
    <property type="entry name" value="Integrase-like_cat_sf"/>
</dbReference>
<dbReference type="InterPro" id="IPR050808">
    <property type="entry name" value="Phage_Integrase"/>
</dbReference>
<evidence type="ECO:0000256" key="2">
    <source>
        <dbReference type="ARBA" id="ARBA00022908"/>
    </source>
</evidence>
<dbReference type="GO" id="GO:0003677">
    <property type="term" value="F:DNA binding"/>
    <property type="evidence" value="ECO:0007669"/>
    <property type="project" value="InterPro"/>
</dbReference>
<comment type="similarity">
    <text evidence="1">Belongs to the 'phage' integrase family.</text>
</comment>
<name>A0AAD2UZJ6_YEREN</name>
<reference evidence="5" key="1">
    <citation type="submission" date="2023-02" db="EMBL/GenBank/DDBJ databases">
        <authorList>
            <person name="Ashton P.M."/>
            <person name="Dallman T."/>
            <person name="Nair S."/>
            <person name="De Pinna E."/>
            <person name="Peters T."/>
            <person name="Grant K."/>
        </authorList>
    </citation>
    <scope>NUCLEOTIDE SEQUENCE</scope>
    <source>
        <strain evidence="5">01103883</strain>
    </source>
</reference>
<comment type="caution">
    <text evidence="5">The sequence shown here is derived from an EMBL/GenBank/DDBJ whole genome shotgun (WGS) entry which is preliminary data.</text>
</comment>
<proteinExistence type="inferred from homology"/>
<evidence type="ECO:0000313" key="5">
    <source>
        <dbReference type="EMBL" id="ELI8102257.1"/>
    </source>
</evidence>
<dbReference type="SUPFAM" id="SSF56349">
    <property type="entry name" value="DNA breaking-rejoining enzymes"/>
    <property type="match status" value="1"/>
</dbReference>
<organism evidence="5 6">
    <name type="scientific">Yersinia enterocolitica</name>
    <dbReference type="NCBI Taxonomy" id="630"/>
    <lineage>
        <taxon>Bacteria</taxon>
        <taxon>Pseudomonadati</taxon>
        <taxon>Pseudomonadota</taxon>
        <taxon>Gammaproteobacteria</taxon>
        <taxon>Enterobacterales</taxon>
        <taxon>Yersiniaceae</taxon>
        <taxon>Yersinia</taxon>
    </lineage>
</organism>
<evidence type="ECO:0000259" key="4">
    <source>
        <dbReference type="PROSITE" id="PS51898"/>
    </source>
</evidence>
<dbReference type="PANTHER" id="PTHR30629:SF2">
    <property type="entry name" value="PROPHAGE INTEGRASE INTS-RELATED"/>
    <property type="match status" value="1"/>
</dbReference>
<evidence type="ECO:0000313" key="6">
    <source>
        <dbReference type="Proteomes" id="UP001182355"/>
    </source>
</evidence>
<dbReference type="Proteomes" id="UP001182355">
    <property type="component" value="Unassembled WGS sequence"/>
</dbReference>
<dbReference type="InterPro" id="IPR002104">
    <property type="entry name" value="Integrase_catalytic"/>
</dbReference>
<keyword evidence="2" id="KW-0229">DNA integration</keyword>
<dbReference type="InterPro" id="IPR011010">
    <property type="entry name" value="DNA_brk_join_enz"/>
</dbReference>
<protein>
    <submittedName>
        <fullName evidence="5">Site-specific integrase</fullName>
    </submittedName>
</protein>
<dbReference type="PANTHER" id="PTHR30629">
    <property type="entry name" value="PROPHAGE INTEGRASE"/>
    <property type="match status" value="1"/>
</dbReference>
<dbReference type="GO" id="GO:0006310">
    <property type="term" value="P:DNA recombination"/>
    <property type="evidence" value="ECO:0007669"/>
    <property type="project" value="UniProtKB-KW"/>
</dbReference>
<evidence type="ECO:0000256" key="3">
    <source>
        <dbReference type="ARBA" id="ARBA00023172"/>
    </source>
</evidence>
<keyword evidence="3" id="KW-0233">DNA recombination</keyword>
<dbReference type="AlphaFoldDB" id="A0AAD2UZJ6"/>
<dbReference type="GO" id="GO:0015074">
    <property type="term" value="P:DNA integration"/>
    <property type="evidence" value="ECO:0007669"/>
    <property type="project" value="UniProtKB-KW"/>
</dbReference>
<dbReference type="CDD" id="cd00796">
    <property type="entry name" value="INT_Rci_Hp1_C"/>
    <property type="match status" value="1"/>
</dbReference>
<dbReference type="Gene3D" id="1.10.443.10">
    <property type="entry name" value="Intergrase catalytic core"/>
    <property type="match status" value="1"/>
</dbReference>
<dbReference type="Pfam" id="PF13356">
    <property type="entry name" value="Arm-DNA-bind_3"/>
    <property type="match status" value="1"/>
</dbReference>
<gene>
    <name evidence="5" type="ORF">RSF11_001956</name>
</gene>
<feature type="domain" description="Tyr recombinase" evidence="4">
    <location>
        <begin position="228"/>
        <end position="423"/>
    </location>
</feature>
<dbReference type="Pfam" id="PF00589">
    <property type="entry name" value="Phage_integrase"/>
    <property type="match status" value="1"/>
</dbReference>